<accession>A0A7J6SKL2</accession>
<dbReference type="GO" id="GO:0005793">
    <property type="term" value="C:endoplasmic reticulum-Golgi intermediate compartment"/>
    <property type="evidence" value="ECO:0007669"/>
    <property type="project" value="TreeGrafter"/>
</dbReference>
<dbReference type="GO" id="GO:0006891">
    <property type="term" value="P:intra-Golgi vesicle-mediated transport"/>
    <property type="evidence" value="ECO:0007669"/>
    <property type="project" value="TreeGrafter"/>
</dbReference>
<dbReference type="EMBL" id="JABANM010014095">
    <property type="protein sequence ID" value="KAF4733225.1"/>
    <property type="molecule type" value="Genomic_DNA"/>
</dbReference>
<evidence type="ECO:0000259" key="2">
    <source>
        <dbReference type="Pfam" id="PF08752"/>
    </source>
</evidence>
<feature type="domain" description="Coatomer gamma subunit appendage Ig-like subdomain" evidence="2">
    <location>
        <begin position="35"/>
        <end position="159"/>
    </location>
</feature>
<feature type="non-terminal residue" evidence="4">
    <location>
        <position position="282"/>
    </location>
</feature>
<dbReference type="PANTHER" id="PTHR10261:SF0">
    <property type="entry name" value="COATOMER SUBUNIT GAMMA-2"/>
    <property type="match status" value="1"/>
</dbReference>
<dbReference type="InterPro" id="IPR012295">
    <property type="entry name" value="TBP_dom_sf"/>
</dbReference>
<dbReference type="Pfam" id="PF16381">
    <property type="entry name" value="Coatomer_g_Cpla"/>
    <property type="match status" value="1"/>
</dbReference>
<comment type="caution">
    <text evidence="4">The sequence shown here is derived from an EMBL/GenBank/DDBJ whole genome shotgun (WGS) entry which is preliminary data.</text>
</comment>
<reference evidence="4 5" key="1">
    <citation type="submission" date="2020-04" db="EMBL/GenBank/DDBJ databases">
        <title>Perkinsus olseni comparative genomics.</title>
        <authorList>
            <person name="Bogema D.R."/>
        </authorList>
    </citation>
    <scope>NUCLEOTIDE SEQUENCE [LARGE SCALE GENOMIC DNA]</scope>
    <source>
        <strain evidence="4">ATCC PRA-205</strain>
    </source>
</reference>
<organism evidence="4 5">
    <name type="scientific">Perkinsus olseni</name>
    <name type="common">Perkinsus atlanticus</name>
    <dbReference type="NCBI Taxonomy" id="32597"/>
    <lineage>
        <taxon>Eukaryota</taxon>
        <taxon>Sar</taxon>
        <taxon>Alveolata</taxon>
        <taxon>Perkinsozoa</taxon>
        <taxon>Perkinsea</taxon>
        <taxon>Perkinsida</taxon>
        <taxon>Perkinsidae</taxon>
        <taxon>Perkinsus</taxon>
    </lineage>
</organism>
<dbReference type="Pfam" id="PF08752">
    <property type="entry name" value="COP-gamma_platf"/>
    <property type="match status" value="1"/>
</dbReference>
<dbReference type="AlphaFoldDB" id="A0A7J6SKL2"/>
<dbReference type="InterPro" id="IPR032154">
    <property type="entry name" value="Coatomer_g_Cpla"/>
</dbReference>
<evidence type="ECO:0000259" key="3">
    <source>
        <dbReference type="Pfam" id="PF16381"/>
    </source>
</evidence>
<gene>
    <name evidence="4" type="ORF">FOZ62_007080</name>
</gene>
<dbReference type="GO" id="GO:0006886">
    <property type="term" value="P:intracellular protein transport"/>
    <property type="evidence" value="ECO:0007669"/>
    <property type="project" value="InterPro"/>
</dbReference>
<proteinExistence type="predicted"/>
<dbReference type="Proteomes" id="UP000574390">
    <property type="component" value="Unassembled WGS sequence"/>
</dbReference>
<dbReference type="InterPro" id="IPR037067">
    <property type="entry name" value="Coatomer_gsu_app_sf"/>
</dbReference>
<dbReference type="InterPro" id="IPR013041">
    <property type="entry name" value="Clathrin_app_Ig-like_sf"/>
</dbReference>
<feature type="domain" description="Coatomer subunit gamma C-terminal" evidence="3">
    <location>
        <begin position="161"/>
        <end position="280"/>
    </location>
</feature>
<evidence type="ECO:0000313" key="5">
    <source>
        <dbReference type="Proteomes" id="UP000574390"/>
    </source>
</evidence>
<evidence type="ECO:0000256" key="1">
    <source>
        <dbReference type="SAM" id="MobiDB-lite"/>
    </source>
</evidence>
<name>A0A7J6SKL2_PEROL</name>
<dbReference type="GO" id="GO:0000139">
    <property type="term" value="C:Golgi membrane"/>
    <property type="evidence" value="ECO:0007669"/>
    <property type="project" value="TreeGrafter"/>
</dbReference>
<dbReference type="GO" id="GO:0005783">
    <property type="term" value="C:endoplasmic reticulum"/>
    <property type="evidence" value="ECO:0007669"/>
    <property type="project" value="TreeGrafter"/>
</dbReference>
<dbReference type="GO" id="GO:0030126">
    <property type="term" value="C:COPI vesicle coat"/>
    <property type="evidence" value="ECO:0007669"/>
    <property type="project" value="InterPro"/>
</dbReference>
<dbReference type="InterPro" id="IPR013040">
    <property type="entry name" value="Coatomer_gsu_app_Ig-like_dom"/>
</dbReference>
<dbReference type="Gene3D" id="3.30.310.10">
    <property type="entry name" value="TATA-Binding Protein"/>
    <property type="match status" value="1"/>
</dbReference>
<dbReference type="SUPFAM" id="SSF49348">
    <property type="entry name" value="Clathrin adaptor appendage domain"/>
    <property type="match status" value="1"/>
</dbReference>
<dbReference type="GO" id="GO:0005198">
    <property type="term" value="F:structural molecule activity"/>
    <property type="evidence" value="ECO:0007669"/>
    <property type="project" value="InterPro"/>
</dbReference>
<dbReference type="GO" id="GO:0006888">
    <property type="term" value="P:endoplasmic reticulum to Golgi vesicle-mediated transport"/>
    <property type="evidence" value="ECO:0007669"/>
    <property type="project" value="TreeGrafter"/>
</dbReference>
<dbReference type="SUPFAM" id="SSF55711">
    <property type="entry name" value="Subdomain of clathrin and coatomer appendage domain"/>
    <property type="match status" value="1"/>
</dbReference>
<protein>
    <submittedName>
        <fullName evidence="4">Uncharacterized protein</fullName>
    </submittedName>
</protein>
<dbReference type="InterPro" id="IPR009028">
    <property type="entry name" value="Coatomer/calthrin_app_sub_C"/>
</dbReference>
<dbReference type="GO" id="GO:0009306">
    <property type="term" value="P:protein secretion"/>
    <property type="evidence" value="ECO:0007669"/>
    <property type="project" value="TreeGrafter"/>
</dbReference>
<dbReference type="PANTHER" id="PTHR10261">
    <property type="entry name" value="COATOMER SUBUNIT GAMMA"/>
    <property type="match status" value="1"/>
</dbReference>
<evidence type="ECO:0000313" key="4">
    <source>
        <dbReference type="EMBL" id="KAF4733225.1"/>
    </source>
</evidence>
<feature type="region of interest" description="Disordered" evidence="1">
    <location>
        <begin position="1"/>
        <end position="23"/>
    </location>
</feature>
<dbReference type="Gene3D" id="2.60.40.1480">
    <property type="entry name" value="Coatomer, gamma subunit, appendage domain"/>
    <property type="match status" value="1"/>
</dbReference>
<sequence>ETEASTGSGPRGSGNGAGNGDASYGDAQQEFLNALSPLISSSDLGPLLHSSRGQMLTEQEAEYRVLEFVVTNTLEDVELDNITVKLSGVDESGLFREIGELGIATLTYGDAASAYMVLQKMDGGIHCARFGACLEYTVKEDGDDIGYKDEYPVEDITLTIGDHISPRGLPPGQFRQGWEAMHAQGGGETTAKHILGYKTLEQAIKGLQTSLNCEPCDGSGVISDETAARGHTLLLCGTFAGGMTVLVKCLLGIDPSRGCLLKLSVRAKSQAVTELVARAVEE</sequence>
<dbReference type="InterPro" id="IPR017106">
    <property type="entry name" value="Coatomer_gsu"/>
</dbReference>
<feature type="compositionally biased region" description="Gly residues" evidence="1">
    <location>
        <begin position="9"/>
        <end position="19"/>
    </location>
</feature>